<dbReference type="Pfam" id="PF07715">
    <property type="entry name" value="Plug"/>
    <property type="match status" value="1"/>
</dbReference>
<dbReference type="OrthoDB" id="1151166at2"/>
<dbReference type="InterPro" id="IPR039426">
    <property type="entry name" value="TonB-dep_rcpt-like"/>
</dbReference>
<evidence type="ECO:0000313" key="5">
    <source>
        <dbReference type="Proteomes" id="UP000195772"/>
    </source>
</evidence>
<feature type="chain" id="PRO_5011988571" description="TonB-dependent receptor plug domain-containing protein" evidence="2">
    <location>
        <begin position="24"/>
        <end position="924"/>
    </location>
</feature>
<dbReference type="SUPFAM" id="SSF49464">
    <property type="entry name" value="Carboxypeptidase regulatory domain-like"/>
    <property type="match status" value="1"/>
</dbReference>
<sequence length="924" mass="103292">MTRILHCLTSIFGVLLLSCPASAQPAAGGKVVFEVTDSLHTPLAYATIALKAHADGKMYAATTGLDGKCVFTLPADMYDAGITFVGYEPRHMSVAAVEARDQYHTVRLRIASVSIQDVVVTASESKGVTSSSVIDRKAMEHIQPSSFADLLALLPGGSSSSPVLSAPNTIHLREIGISNDDYATSSLGTSFVIDGAPMRNDANMQYIPGADQLLERKLFINKGVDMRSISTDEIQHVEIVRGIPSVEYGDLTSGLVKIERKRGGKALTARFKADMDSKLFSVGKGFEIPDRGLTVNIGADLLDSKADPRNKLENYKRMTGSLRIHKTWDASPDHTLALGTNLDYTGSFDNRKVDPESNNGNLDDFKSKYNRFALSVGFDYTSKKEGFFRSFEATASVDYSRDRIERRKFMQVTRPTAVPNSLAPGEHDAQFLEASYIADLTVDGQPLNAYAKALATFGVKTAATSSTIVAGADWALDKNLGRGQVYDMLHPLSSDAATRPRAYSDIPAQHDLGLFVEDNTTVALGRSRLEVMAGVRATTMLNLSREYALRGRFYFDPRFNARFAFPVLKLGRRTLETAVSGGVGWHTKTPTMDQLYPAPLYYDFQQLNYYHANPAFRRINMVTYVVDPTNYSLGAARNFKWEVRGDVTLDGNRFSLTYFEEDMKSGFRTANRYASYTRKQYDYSGVDDSQLEGPPSLEGMPYTVDTLVRAAGVATNGSRTRKRGVEFTFSSQRIESLRTRLTVTGAWFRTEYGNSDPVYENPGTVINGKPYVYTGIYASDGNYIREMWHTNFMVDTDIPRLGLGFSFTFQCRWHYRQYNGAKSSRPFAYFGPDGVVRDYTDESAADPYLKWLVRSYNQAAFRWENIPFYMTTNLKVTKKLFREKVMVAMFITQMFNYMPSYKIDGVRVRRHASPYFGMEVNFRL</sequence>
<dbReference type="GO" id="GO:0009279">
    <property type="term" value="C:cell outer membrane"/>
    <property type="evidence" value="ECO:0007669"/>
    <property type="project" value="TreeGrafter"/>
</dbReference>
<name>A0A1Y3QVZ2_9BACT</name>
<dbReference type="RefSeq" id="WP_087401635.1">
    <property type="nucleotide sequence ID" value="NZ_NFHB01000003.1"/>
</dbReference>
<organism evidence="4 5">
    <name type="scientific">Alistipes onderdonkii</name>
    <dbReference type="NCBI Taxonomy" id="328813"/>
    <lineage>
        <taxon>Bacteria</taxon>
        <taxon>Pseudomonadati</taxon>
        <taxon>Bacteroidota</taxon>
        <taxon>Bacteroidia</taxon>
        <taxon>Bacteroidales</taxon>
        <taxon>Rikenellaceae</taxon>
        <taxon>Alistipes</taxon>
    </lineage>
</organism>
<dbReference type="InterPro" id="IPR008969">
    <property type="entry name" value="CarboxyPept-like_regulatory"/>
</dbReference>
<keyword evidence="1 2" id="KW-0732">Signal</keyword>
<dbReference type="EMBL" id="NFHB01000003">
    <property type="protein sequence ID" value="OUN03851.1"/>
    <property type="molecule type" value="Genomic_DNA"/>
</dbReference>
<feature type="domain" description="TonB-dependent receptor plug" evidence="3">
    <location>
        <begin position="129"/>
        <end position="252"/>
    </location>
</feature>
<dbReference type="Proteomes" id="UP000195772">
    <property type="component" value="Unassembled WGS sequence"/>
</dbReference>
<evidence type="ECO:0000256" key="1">
    <source>
        <dbReference type="ARBA" id="ARBA00022729"/>
    </source>
</evidence>
<dbReference type="SUPFAM" id="SSF56935">
    <property type="entry name" value="Porins"/>
    <property type="match status" value="1"/>
</dbReference>
<dbReference type="eggNOG" id="COG4771">
    <property type="taxonomic scope" value="Bacteria"/>
</dbReference>
<dbReference type="AlphaFoldDB" id="A0A1Y3QVZ2"/>
<evidence type="ECO:0000256" key="2">
    <source>
        <dbReference type="SAM" id="SignalP"/>
    </source>
</evidence>
<feature type="signal peptide" evidence="2">
    <location>
        <begin position="1"/>
        <end position="23"/>
    </location>
</feature>
<dbReference type="GO" id="GO:0044718">
    <property type="term" value="P:siderophore transmembrane transport"/>
    <property type="evidence" value="ECO:0007669"/>
    <property type="project" value="TreeGrafter"/>
</dbReference>
<dbReference type="PANTHER" id="PTHR30069">
    <property type="entry name" value="TONB-DEPENDENT OUTER MEMBRANE RECEPTOR"/>
    <property type="match status" value="1"/>
</dbReference>
<protein>
    <recommendedName>
        <fullName evidence="3">TonB-dependent receptor plug domain-containing protein</fullName>
    </recommendedName>
</protein>
<dbReference type="PROSITE" id="PS51257">
    <property type="entry name" value="PROKAR_LIPOPROTEIN"/>
    <property type="match status" value="1"/>
</dbReference>
<dbReference type="PANTHER" id="PTHR30069:SF29">
    <property type="entry name" value="HEMOGLOBIN AND HEMOGLOBIN-HAPTOGLOBIN-BINDING PROTEIN 1-RELATED"/>
    <property type="match status" value="1"/>
</dbReference>
<evidence type="ECO:0000313" key="4">
    <source>
        <dbReference type="EMBL" id="OUN03851.1"/>
    </source>
</evidence>
<dbReference type="GO" id="GO:0015344">
    <property type="term" value="F:siderophore uptake transmembrane transporter activity"/>
    <property type="evidence" value="ECO:0007669"/>
    <property type="project" value="TreeGrafter"/>
</dbReference>
<reference evidence="5" key="1">
    <citation type="submission" date="2017-04" db="EMBL/GenBank/DDBJ databases">
        <title>Function of individual gut microbiota members based on whole genome sequencing of pure cultures obtained from chicken caecum.</title>
        <authorList>
            <person name="Medvecky M."/>
            <person name="Cejkova D."/>
            <person name="Polansky O."/>
            <person name="Karasova D."/>
            <person name="Kubasova T."/>
            <person name="Cizek A."/>
            <person name="Rychlik I."/>
        </authorList>
    </citation>
    <scope>NUCLEOTIDE SEQUENCE [LARGE SCALE GENOMIC DNA]</scope>
    <source>
        <strain evidence="5">An90</strain>
    </source>
</reference>
<dbReference type="InterPro" id="IPR037066">
    <property type="entry name" value="Plug_dom_sf"/>
</dbReference>
<comment type="caution">
    <text evidence="4">The sequence shown here is derived from an EMBL/GenBank/DDBJ whole genome shotgun (WGS) entry which is preliminary data.</text>
</comment>
<dbReference type="InterPro" id="IPR012910">
    <property type="entry name" value="Plug_dom"/>
</dbReference>
<evidence type="ECO:0000259" key="3">
    <source>
        <dbReference type="Pfam" id="PF07715"/>
    </source>
</evidence>
<dbReference type="Gene3D" id="2.170.130.10">
    <property type="entry name" value="TonB-dependent receptor, plug domain"/>
    <property type="match status" value="1"/>
</dbReference>
<accession>A0A1Y3QVZ2</accession>
<gene>
    <name evidence="4" type="ORF">B5G41_05140</name>
</gene>
<proteinExistence type="predicted"/>